<dbReference type="Gene3D" id="1.25.40.10">
    <property type="entry name" value="Tetratricopeptide repeat domain"/>
    <property type="match status" value="3"/>
</dbReference>
<gene>
    <name evidence="3" type="ORF">KSF_066810</name>
</gene>
<dbReference type="Proteomes" id="UP000597444">
    <property type="component" value="Unassembled WGS sequence"/>
</dbReference>
<dbReference type="SUPFAM" id="SSF52200">
    <property type="entry name" value="Toll/Interleukin receptor TIR domain"/>
    <property type="match status" value="1"/>
</dbReference>
<dbReference type="InterPro" id="IPR019734">
    <property type="entry name" value="TPR_rpt"/>
</dbReference>
<dbReference type="GO" id="GO:0007165">
    <property type="term" value="P:signal transduction"/>
    <property type="evidence" value="ECO:0007669"/>
    <property type="project" value="InterPro"/>
</dbReference>
<evidence type="ECO:0000313" key="4">
    <source>
        <dbReference type="Proteomes" id="UP000597444"/>
    </source>
</evidence>
<dbReference type="PROSITE" id="PS50104">
    <property type="entry name" value="TIR"/>
    <property type="match status" value="1"/>
</dbReference>
<keyword evidence="1" id="KW-0802">TPR repeat</keyword>
<evidence type="ECO:0000256" key="1">
    <source>
        <dbReference type="PROSITE-ProRule" id="PRU00339"/>
    </source>
</evidence>
<dbReference type="InterPro" id="IPR011990">
    <property type="entry name" value="TPR-like_helical_dom_sf"/>
</dbReference>
<dbReference type="PANTHER" id="PTHR35205">
    <property type="entry name" value="NB-ARC AND TPR DOMAIN PROTEIN"/>
    <property type="match status" value="1"/>
</dbReference>
<dbReference type="SMART" id="SM00028">
    <property type="entry name" value="TPR"/>
    <property type="match status" value="5"/>
</dbReference>
<dbReference type="SMART" id="SM00255">
    <property type="entry name" value="TIR"/>
    <property type="match status" value="1"/>
</dbReference>
<accession>A0A8J3IMC9</accession>
<comment type="caution">
    <text evidence="3">The sequence shown here is derived from an EMBL/GenBank/DDBJ whole genome shotgun (WGS) entry which is preliminary data.</text>
</comment>
<proteinExistence type="predicted"/>
<dbReference type="Gene3D" id="3.40.50.10140">
    <property type="entry name" value="Toll/interleukin-1 receptor homology (TIR) domain"/>
    <property type="match status" value="1"/>
</dbReference>
<reference evidence="3" key="1">
    <citation type="submission" date="2020-10" db="EMBL/GenBank/DDBJ databases">
        <title>Taxonomic study of unclassified bacteria belonging to the class Ktedonobacteria.</title>
        <authorList>
            <person name="Yabe S."/>
            <person name="Wang C.M."/>
            <person name="Zheng Y."/>
            <person name="Sakai Y."/>
            <person name="Cavaletti L."/>
            <person name="Monciardini P."/>
            <person name="Donadio S."/>
        </authorList>
    </citation>
    <scope>NUCLEOTIDE SEQUENCE</scope>
    <source>
        <strain evidence="3">ID150040</strain>
    </source>
</reference>
<keyword evidence="4" id="KW-1185">Reference proteome</keyword>
<dbReference type="InterPro" id="IPR000157">
    <property type="entry name" value="TIR_dom"/>
</dbReference>
<dbReference type="PROSITE" id="PS50005">
    <property type="entry name" value="TPR"/>
    <property type="match status" value="1"/>
</dbReference>
<feature type="domain" description="TIR" evidence="2">
    <location>
        <begin position="6"/>
        <end position="148"/>
    </location>
</feature>
<dbReference type="AlphaFoldDB" id="A0A8J3IMC9"/>
<dbReference type="Pfam" id="PF25000">
    <property type="entry name" value="DUF7779"/>
    <property type="match status" value="1"/>
</dbReference>
<dbReference type="SUPFAM" id="SSF48452">
    <property type="entry name" value="TPR-like"/>
    <property type="match status" value="2"/>
</dbReference>
<dbReference type="RefSeq" id="WP_220207239.1">
    <property type="nucleotide sequence ID" value="NZ_BNJK01000001.1"/>
</dbReference>
<dbReference type="Gene3D" id="3.40.50.300">
    <property type="entry name" value="P-loop containing nucleotide triphosphate hydrolases"/>
    <property type="match status" value="1"/>
</dbReference>
<evidence type="ECO:0000259" key="2">
    <source>
        <dbReference type="PROSITE" id="PS50104"/>
    </source>
</evidence>
<dbReference type="Pfam" id="PF13401">
    <property type="entry name" value="AAA_22"/>
    <property type="match status" value="1"/>
</dbReference>
<organism evidence="3 4">
    <name type="scientific">Reticulibacter mediterranei</name>
    <dbReference type="NCBI Taxonomy" id="2778369"/>
    <lineage>
        <taxon>Bacteria</taxon>
        <taxon>Bacillati</taxon>
        <taxon>Chloroflexota</taxon>
        <taxon>Ktedonobacteria</taxon>
        <taxon>Ktedonobacterales</taxon>
        <taxon>Reticulibacteraceae</taxon>
        <taxon>Reticulibacter</taxon>
    </lineage>
</organism>
<dbReference type="PANTHER" id="PTHR35205:SF1">
    <property type="entry name" value="ZU5 DOMAIN-CONTAINING PROTEIN"/>
    <property type="match status" value="1"/>
</dbReference>
<dbReference type="InterPro" id="IPR049945">
    <property type="entry name" value="AAA_22"/>
</dbReference>
<dbReference type="Pfam" id="PF17874">
    <property type="entry name" value="TPR_MalT"/>
    <property type="match status" value="1"/>
</dbReference>
<dbReference type="EMBL" id="BNJK01000001">
    <property type="protein sequence ID" value="GHO96633.1"/>
    <property type="molecule type" value="Genomic_DNA"/>
</dbReference>
<evidence type="ECO:0000313" key="3">
    <source>
        <dbReference type="EMBL" id="GHO96633.1"/>
    </source>
</evidence>
<dbReference type="InterPro" id="IPR041617">
    <property type="entry name" value="TPR_MalT"/>
</dbReference>
<dbReference type="InterPro" id="IPR027417">
    <property type="entry name" value="P-loop_NTPase"/>
</dbReference>
<name>A0A8J3IMC9_9CHLR</name>
<feature type="repeat" description="TPR" evidence="1">
    <location>
        <begin position="619"/>
        <end position="652"/>
    </location>
</feature>
<dbReference type="InterPro" id="IPR056681">
    <property type="entry name" value="DUF7779"/>
</dbReference>
<protein>
    <recommendedName>
        <fullName evidence="2">TIR domain-containing protein</fullName>
    </recommendedName>
</protein>
<dbReference type="InterPro" id="IPR035897">
    <property type="entry name" value="Toll_tir_struct_dom_sf"/>
</dbReference>
<dbReference type="SUPFAM" id="SSF52540">
    <property type="entry name" value="P-loop containing nucleoside triphosphate hydrolases"/>
    <property type="match status" value="1"/>
</dbReference>
<dbReference type="GO" id="GO:0016887">
    <property type="term" value="F:ATP hydrolysis activity"/>
    <property type="evidence" value="ECO:0007669"/>
    <property type="project" value="InterPro"/>
</dbReference>
<sequence>MGTQSIPIEVFYSYADVDEALCHELDRHLRQLQRDGLITTWYRGKSIAGTDWAKTLDQHLNTASIILLLVSSDFVNSDYCYGTEMQRAMERYDLGETLIFPILLRPVDWASAPFRKLRPLPSNGVSITIWRNRDAAFANVAQEIRTALQNIHYLKVSAPAAPLPHIWNIPYSPNPVFTGREEILTDLANALKVGQAAVPPQPLAISGLGGIGKTQVAVEYAYRHRQNYRAVFWVLADTSESLLSGYIAIASLLNLQEKDEQDRTLIVSAVQQWFTTHADWLLILDNADELAIVREFLPPAPSGHILLTTRAQAMGRLAIRIDVSTMDQDIGRLFLLRRAGLLAHDALLRVASPTDISVAGEITEELGGLPLALDQAGAYIEETGCSLADYQNLYHTRRAELLKRRGGLVNDYPESVATTWSLSFEKVKQRSPAASELLYFCAFLHPDAIPEEFLTIGAEHLGSLLQRVARDSLALDEAFSALQAYSLIHRRPFDKILSIHRLVQAVLKDAMDKRIYRLWAKRAILAVSWTFHWNRFPLEDEEMEEEYEQYLPDNVYEQYLPHARTCAELMEQEKLPILTGAHFVRSMDMPDRALPIYEQCDQRLRSAHISQRQKTMHLLEIFEGKGHCYLEQGHISEAIDSFLQCIEIVRQNQYDINRLAHYADRLASASLQLGNLSQAGNLSHVVKFYEERLNLARLSGNLSMYANALHSHGIIYILWGRFEEAQWYLRTALSIRQNLFETGKISEIAIGLTLNAIGLMYLDQGILYEADEYFKRAYEIYKRVRPGHRKAIANIKNCFGKIAMARDQLQEAKNWFEDAQKDSLNVNRGLYIDSLNNQGHLLTLQERWAEAAAIFEETMEIATQSHYNDRRAESLIYLAVTFKKRGLQQRTQQILQEVEQISEGKYFYLLGRAAQLRGDMDYEAGCYEEALHHYLHECEYMLHHNYDKHLIAIHRLTDVLLELPQDKSHSMIKMLNTYCEEHEWTHSFLWEQIQELSSWFIDF</sequence>
<dbReference type="Pfam" id="PF13676">
    <property type="entry name" value="TIR_2"/>
    <property type="match status" value="1"/>
</dbReference>